<reference evidence="2" key="1">
    <citation type="submission" date="2016-10" db="EMBL/GenBank/DDBJ databases">
        <authorList>
            <person name="Varghese N."/>
            <person name="Submissions S."/>
        </authorList>
    </citation>
    <scope>NUCLEOTIDE SEQUENCE [LARGE SCALE GENOMIC DNA]</scope>
    <source>
        <strain evidence="2">RD 26</strain>
    </source>
</reference>
<gene>
    <name evidence="1" type="ORF">SAMN04487937_2745</name>
</gene>
<organism evidence="1 2">
    <name type="scientific">Halorubrum sodomense</name>
    <dbReference type="NCBI Taxonomy" id="35743"/>
    <lineage>
        <taxon>Archaea</taxon>
        <taxon>Methanobacteriati</taxon>
        <taxon>Methanobacteriota</taxon>
        <taxon>Stenosarchaea group</taxon>
        <taxon>Halobacteria</taxon>
        <taxon>Halobacteriales</taxon>
        <taxon>Haloferacaceae</taxon>
        <taxon>Halorubrum</taxon>
    </lineage>
</organism>
<dbReference type="InterPro" id="IPR027396">
    <property type="entry name" value="DsrEFH-like"/>
</dbReference>
<dbReference type="RefSeq" id="WP_092923454.1">
    <property type="nucleotide sequence ID" value="NZ_FOYN01000004.1"/>
</dbReference>
<dbReference type="OrthoDB" id="35259at2157"/>
<dbReference type="AlphaFoldDB" id="A0A1I6HMG6"/>
<accession>A0A1I6HMG6</accession>
<sequence>MGKYAVLLSAGPDRTGSALNGVEYALRLADGGHDVRVFLDGEATRWPEELATRADHPLRDGLDRAVGGGVEVAACAFCAAAFDATAGCRREGIPLLGTAGEEHGPDVAALVADGYELLTMS</sequence>
<dbReference type="SUPFAM" id="SSF75169">
    <property type="entry name" value="DsrEFH-like"/>
    <property type="match status" value="1"/>
</dbReference>
<dbReference type="STRING" id="35743.SAMN04487937_2745"/>
<evidence type="ECO:0000313" key="1">
    <source>
        <dbReference type="EMBL" id="SFR55588.1"/>
    </source>
</evidence>
<name>A0A1I6HMG6_HALSD</name>
<evidence type="ECO:0000313" key="2">
    <source>
        <dbReference type="Proteomes" id="UP000198932"/>
    </source>
</evidence>
<keyword evidence="2" id="KW-1185">Reference proteome</keyword>
<proteinExistence type="predicted"/>
<dbReference type="EMBL" id="FOYN01000004">
    <property type="protein sequence ID" value="SFR55588.1"/>
    <property type="molecule type" value="Genomic_DNA"/>
</dbReference>
<protein>
    <submittedName>
        <fullName evidence="1">Uncharacterized protein</fullName>
    </submittedName>
</protein>
<dbReference type="Pfam" id="PF02635">
    <property type="entry name" value="DsrE"/>
    <property type="match status" value="1"/>
</dbReference>
<dbReference type="Gene3D" id="3.40.1260.10">
    <property type="entry name" value="DsrEFH-like"/>
    <property type="match status" value="1"/>
</dbReference>
<dbReference type="Proteomes" id="UP000198932">
    <property type="component" value="Unassembled WGS sequence"/>
</dbReference>
<dbReference type="InterPro" id="IPR003787">
    <property type="entry name" value="Sulphur_relay_DsrE/F-like"/>
</dbReference>